<dbReference type="HOGENOM" id="CLU_120443_1_0_7"/>
<evidence type="ECO:0000313" key="3">
    <source>
        <dbReference type="Proteomes" id="UP000000488"/>
    </source>
</evidence>
<organism evidence="2 3">
    <name type="scientific">Myxococcus fulvus (strain ATCC BAA-855 / HW-1)</name>
    <dbReference type="NCBI Taxonomy" id="483219"/>
    <lineage>
        <taxon>Bacteria</taxon>
        <taxon>Pseudomonadati</taxon>
        <taxon>Myxococcota</taxon>
        <taxon>Myxococcia</taxon>
        <taxon>Myxococcales</taxon>
        <taxon>Cystobacterineae</taxon>
        <taxon>Myxococcaceae</taxon>
        <taxon>Myxococcus</taxon>
    </lineage>
</organism>
<dbReference type="Pfam" id="PF07791">
    <property type="entry name" value="Imm11"/>
    <property type="match status" value="1"/>
</dbReference>
<accession>F8CMF6</accession>
<evidence type="ECO:0000259" key="1">
    <source>
        <dbReference type="Pfam" id="PF07791"/>
    </source>
</evidence>
<dbReference type="InterPro" id="IPR012433">
    <property type="entry name" value="Imm11"/>
</dbReference>
<gene>
    <name evidence="2" type="ordered locus">LILAB_10560</name>
</gene>
<sequence length="202" mass="23082">MNFYYIHLMPRDNLSYCFIDDYPSEVGIKSYKIGKGLMLGADYPAASRVYMTERYTGIQLSDLIENACGMLIVSKRIKETFEQVNNGPTEYLPLTICNHKKRVASTDYFIINPLGTIDCLNLKASTITYHDEKIVQVQRPVLAPEKLKNVPHLFRIQEHTYSFLMSELMLERLGTLTPPPTNFYFEQLDQAPAQPGNTRSAS</sequence>
<dbReference type="EMBL" id="CP002830">
    <property type="protein sequence ID" value="AEI64023.1"/>
    <property type="molecule type" value="Genomic_DNA"/>
</dbReference>
<protein>
    <recommendedName>
        <fullName evidence="1">Immunity MXAN-0049 protein domain-containing protein</fullName>
    </recommendedName>
</protein>
<reference evidence="2 3" key="1">
    <citation type="journal article" date="2011" name="J. Bacteriol.">
        <title>Genome sequence of the halotolerant marine bacterium Myxococcus fulvus HW-1.</title>
        <authorList>
            <person name="Li Z.F."/>
            <person name="Li X."/>
            <person name="Liu H."/>
            <person name="Liu X."/>
            <person name="Han K."/>
            <person name="Wu Z.H."/>
            <person name="Hu W."/>
            <person name="Li F.F."/>
            <person name="Li Y.Z."/>
        </authorList>
    </citation>
    <scope>NUCLEOTIDE SEQUENCE [LARGE SCALE GENOMIC DNA]</scope>
    <source>
        <strain evidence="3">ATCC BAA-855 / HW-1</strain>
    </source>
</reference>
<dbReference type="Proteomes" id="UP000000488">
    <property type="component" value="Chromosome"/>
</dbReference>
<dbReference type="eggNOG" id="ENOG50309JR">
    <property type="taxonomic scope" value="Bacteria"/>
</dbReference>
<name>F8CMF6_MYXFH</name>
<feature type="domain" description="Immunity MXAN-0049 protein" evidence="1">
    <location>
        <begin position="42"/>
        <end position="186"/>
    </location>
</feature>
<evidence type="ECO:0000313" key="2">
    <source>
        <dbReference type="EMBL" id="AEI64023.1"/>
    </source>
</evidence>
<dbReference type="KEGG" id="mfu:LILAB_10560"/>
<dbReference type="AlphaFoldDB" id="F8CMF6"/>
<proteinExistence type="predicted"/>